<dbReference type="PIRSF" id="PIRSF019169">
    <property type="entry name" value="PilM"/>
    <property type="match status" value="1"/>
</dbReference>
<dbReference type="Gene3D" id="3.30.420.40">
    <property type="match status" value="2"/>
</dbReference>
<dbReference type="Proteomes" id="UP000285138">
    <property type="component" value="Unassembled WGS sequence"/>
</dbReference>
<name>A0A424YC73_9FIRM</name>
<dbReference type="PANTHER" id="PTHR32432">
    <property type="entry name" value="CELL DIVISION PROTEIN FTSA-RELATED"/>
    <property type="match status" value="1"/>
</dbReference>
<dbReference type="InterPro" id="IPR050696">
    <property type="entry name" value="FtsA/MreB"/>
</dbReference>
<dbReference type="EMBL" id="QZAA01000190">
    <property type="protein sequence ID" value="RQD74728.1"/>
    <property type="molecule type" value="Genomic_DNA"/>
</dbReference>
<dbReference type="Pfam" id="PF11104">
    <property type="entry name" value="PilM_2"/>
    <property type="match status" value="2"/>
</dbReference>
<evidence type="ECO:0000313" key="1">
    <source>
        <dbReference type="EMBL" id="RQD74728.1"/>
    </source>
</evidence>
<comment type="caution">
    <text evidence="1">The sequence shown here is derived from an EMBL/GenBank/DDBJ whole genome shotgun (WGS) entry which is preliminary data.</text>
</comment>
<accession>A0A424YC73</accession>
<gene>
    <name evidence="1" type="primary">pilM</name>
    <name evidence="1" type="ORF">D5R97_07305</name>
</gene>
<dbReference type="CDD" id="cd24049">
    <property type="entry name" value="ASKHA_NBD_PilM"/>
    <property type="match status" value="1"/>
</dbReference>
<dbReference type="InterPro" id="IPR005883">
    <property type="entry name" value="PilM"/>
</dbReference>
<protein>
    <submittedName>
        <fullName evidence="1">Type IV pilus assembly protein PilM</fullName>
    </submittedName>
</protein>
<dbReference type="InterPro" id="IPR043129">
    <property type="entry name" value="ATPase_NBD"/>
</dbReference>
<dbReference type="AlphaFoldDB" id="A0A424YC73"/>
<organism evidence="1 2">
    <name type="scientific">Candidatus Syntrophonatronum acetioxidans</name>
    <dbReference type="NCBI Taxonomy" id="1795816"/>
    <lineage>
        <taxon>Bacteria</taxon>
        <taxon>Bacillati</taxon>
        <taxon>Bacillota</taxon>
        <taxon>Clostridia</taxon>
        <taxon>Eubacteriales</taxon>
        <taxon>Syntrophomonadaceae</taxon>
        <taxon>Candidatus Syntrophonatronum</taxon>
    </lineage>
</organism>
<proteinExistence type="predicted"/>
<evidence type="ECO:0000313" key="2">
    <source>
        <dbReference type="Proteomes" id="UP000285138"/>
    </source>
</evidence>
<dbReference type="Gene3D" id="3.30.1490.300">
    <property type="match status" value="1"/>
</dbReference>
<dbReference type="NCBIfam" id="TIGR01175">
    <property type="entry name" value="pilM"/>
    <property type="match status" value="1"/>
</dbReference>
<reference evidence="1 2" key="1">
    <citation type="submission" date="2018-08" db="EMBL/GenBank/DDBJ databases">
        <title>The metabolism and importance of syntrophic acetate oxidation coupled to methane or sulfide production in haloalkaline environments.</title>
        <authorList>
            <person name="Timmers P.H.A."/>
            <person name="Vavourakis C.D."/>
            <person name="Sorokin D.Y."/>
            <person name="Sinninghe Damste J.S."/>
            <person name="Muyzer G."/>
            <person name="Stams A.J.M."/>
            <person name="Plugge C.M."/>
        </authorList>
    </citation>
    <scope>NUCLEOTIDE SEQUENCE [LARGE SCALE GENOMIC DNA]</scope>
    <source>
        <strain evidence="1">MSAO_Bac1</strain>
    </source>
</reference>
<sequence>MFLFKKKSVGLDMDTFEARAVELTGNSKAPRLVSCGRIPLEEGTVKEGNIIDAKKAGEALGQLWEDADIDREEVILGVSNQGVLVRFANFPRVPQDKLGNLIRFQAQEFLPMPLQSVVLDHMVVGEVREENKEMLEVLLVAARKEMINAFVEALDSARLMPQEIDVSSLALLRMIPPEDKEKTVAMVHMPYEMGNVLIAAKGVPRLARLIPLNLINYVGKEILQGIGSCSDLETLDWSAYNINEWNEALVSEISSSVDYYHSYGEATRVEKICLSGCGSRIPGAAELLQEALDIPVENSDPLRGIKISSQLEEDLQGRASDFMINISLALRGLEE</sequence>
<dbReference type="SUPFAM" id="SSF53067">
    <property type="entry name" value="Actin-like ATPase domain"/>
    <property type="match status" value="1"/>
</dbReference>
<dbReference type="PANTHER" id="PTHR32432:SF3">
    <property type="entry name" value="ETHANOLAMINE UTILIZATION PROTEIN EUTJ"/>
    <property type="match status" value="1"/>
</dbReference>